<name>A0ABD0KTA6_9CAEN</name>
<gene>
    <name evidence="1" type="ORF">BaRGS_00018389</name>
</gene>
<accession>A0ABD0KTA6</accession>
<sequence>MVDNEQLCGELQFLHSTQRRPTISALSLTTSLVSRETGGVKNKLCYFTRRCVRKSAGEDDAVTQIFHAGRHPGKRREYATSQTQYLLAGHGDSVHNLTAEIEKEAAQAHYEREGCRKVHISSCICTSVHTHGRLLGLRERWKRFEI</sequence>
<keyword evidence="2" id="KW-1185">Reference proteome</keyword>
<dbReference type="Proteomes" id="UP001519460">
    <property type="component" value="Unassembled WGS sequence"/>
</dbReference>
<dbReference type="AlphaFoldDB" id="A0ABD0KTA6"/>
<proteinExistence type="predicted"/>
<protein>
    <submittedName>
        <fullName evidence="1">Uncharacterized protein</fullName>
    </submittedName>
</protein>
<dbReference type="EMBL" id="JACVVK020000127">
    <property type="protein sequence ID" value="KAK7490410.1"/>
    <property type="molecule type" value="Genomic_DNA"/>
</dbReference>
<organism evidence="1 2">
    <name type="scientific">Batillaria attramentaria</name>
    <dbReference type="NCBI Taxonomy" id="370345"/>
    <lineage>
        <taxon>Eukaryota</taxon>
        <taxon>Metazoa</taxon>
        <taxon>Spiralia</taxon>
        <taxon>Lophotrochozoa</taxon>
        <taxon>Mollusca</taxon>
        <taxon>Gastropoda</taxon>
        <taxon>Caenogastropoda</taxon>
        <taxon>Sorbeoconcha</taxon>
        <taxon>Cerithioidea</taxon>
        <taxon>Batillariidae</taxon>
        <taxon>Batillaria</taxon>
    </lineage>
</organism>
<comment type="caution">
    <text evidence="1">The sequence shown here is derived from an EMBL/GenBank/DDBJ whole genome shotgun (WGS) entry which is preliminary data.</text>
</comment>
<reference evidence="1 2" key="1">
    <citation type="journal article" date="2023" name="Sci. Data">
        <title>Genome assembly of the Korean intertidal mud-creeper Batillaria attramentaria.</title>
        <authorList>
            <person name="Patra A.K."/>
            <person name="Ho P.T."/>
            <person name="Jun S."/>
            <person name="Lee S.J."/>
            <person name="Kim Y."/>
            <person name="Won Y.J."/>
        </authorList>
    </citation>
    <scope>NUCLEOTIDE SEQUENCE [LARGE SCALE GENOMIC DNA]</scope>
    <source>
        <strain evidence="1">Wonlab-2016</strain>
    </source>
</reference>
<evidence type="ECO:0000313" key="1">
    <source>
        <dbReference type="EMBL" id="KAK7490410.1"/>
    </source>
</evidence>
<evidence type="ECO:0000313" key="2">
    <source>
        <dbReference type="Proteomes" id="UP001519460"/>
    </source>
</evidence>